<sequence>MHRTESEVPACRLGLRDTIADALTASPVSYAETARVTFIAVPGITHEQWWPQLAVYLDAVRDAGGRVVAEGHLLHEPVAGRRARARQARLAKHASDVAGALSPHGWVDSSGVLPYSTEDDIVVHNERDRLMAWRWWHLLLELPIHLFLLRRRPPRTFALEWEWFDSAENQAWTRVARAEALLEAARAVDGDTVVLVSPMMAAYLGVTEPDGWQEPSATSESVRFPRSRPVRSAPLPKIHPQHRERFVL</sequence>
<gene>
    <name evidence="2" type="ORF">HD599_003219</name>
</gene>
<comment type="caution">
    <text evidence="2">The sequence shown here is derived from an EMBL/GenBank/DDBJ whole genome shotgun (WGS) entry which is preliminary data.</text>
</comment>
<keyword evidence="3" id="KW-1185">Reference proteome</keyword>
<reference evidence="2 3" key="1">
    <citation type="submission" date="2020-08" db="EMBL/GenBank/DDBJ databases">
        <title>Sequencing the genomes of 1000 actinobacteria strains.</title>
        <authorList>
            <person name="Klenk H.-P."/>
        </authorList>
    </citation>
    <scope>NUCLEOTIDE SEQUENCE [LARGE SCALE GENOMIC DNA]</scope>
    <source>
        <strain evidence="2 3">DSM 105784</strain>
    </source>
</reference>
<proteinExistence type="predicted"/>
<dbReference type="Proteomes" id="UP000536685">
    <property type="component" value="Unassembled WGS sequence"/>
</dbReference>
<evidence type="ECO:0000313" key="2">
    <source>
        <dbReference type="EMBL" id="MBB5844896.1"/>
    </source>
</evidence>
<organism evidence="2 3">
    <name type="scientific">Conyzicola lurida</name>
    <dbReference type="NCBI Taxonomy" id="1172621"/>
    <lineage>
        <taxon>Bacteria</taxon>
        <taxon>Bacillati</taxon>
        <taxon>Actinomycetota</taxon>
        <taxon>Actinomycetes</taxon>
        <taxon>Micrococcales</taxon>
        <taxon>Microbacteriaceae</taxon>
        <taxon>Conyzicola</taxon>
    </lineage>
</organism>
<evidence type="ECO:0000313" key="3">
    <source>
        <dbReference type="Proteomes" id="UP000536685"/>
    </source>
</evidence>
<dbReference type="AlphaFoldDB" id="A0A841AT92"/>
<accession>A0A841AT92</accession>
<name>A0A841AT92_9MICO</name>
<evidence type="ECO:0000256" key="1">
    <source>
        <dbReference type="SAM" id="MobiDB-lite"/>
    </source>
</evidence>
<dbReference type="EMBL" id="JACHMJ010000001">
    <property type="protein sequence ID" value="MBB5844896.1"/>
    <property type="molecule type" value="Genomic_DNA"/>
</dbReference>
<protein>
    <submittedName>
        <fullName evidence="2">Uncharacterized protein</fullName>
    </submittedName>
</protein>
<feature type="region of interest" description="Disordered" evidence="1">
    <location>
        <begin position="212"/>
        <end position="236"/>
    </location>
</feature>